<keyword evidence="2" id="KW-1185">Reference proteome</keyword>
<gene>
    <name evidence="1" type="ORF">TNCV_1240521</name>
</gene>
<name>A0A8X6WFF5_TRICX</name>
<dbReference type="Proteomes" id="UP000887159">
    <property type="component" value="Unassembled WGS sequence"/>
</dbReference>
<evidence type="ECO:0000313" key="2">
    <source>
        <dbReference type="Proteomes" id="UP000887159"/>
    </source>
</evidence>
<dbReference type="AlphaFoldDB" id="A0A8X6WFF5"/>
<dbReference type="EMBL" id="BMAU01021409">
    <property type="protein sequence ID" value="GFY33201.1"/>
    <property type="molecule type" value="Genomic_DNA"/>
</dbReference>
<sequence length="79" mass="9046">MLAGQVPPRASSVVAVVRNGNFYSFFHRLREDRQSAPDEKRSGRPFLISVDLVELVRHRVVENCRFTITEMSNQCPQIS</sequence>
<organism evidence="1 2">
    <name type="scientific">Trichonephila clavipes</name>
    <name type="common">Golden silk orbweaver</name>
    <name type="synonym">Nephila clavipes</name>
    <dbReference type="NCBI Taxonomy" id="2585209"/>
    <lineage>
        <taxon>Eukaryota</taxon>
        <taxon>Metazoa</taxon>
        <taxon>Ecdysozoa</taxon>
        <taxon>Arthropoda</taxon>
        <taxon>Chelicerata</taxon>
        <taxon>Arachnida</taxon>
        <taxon>Araneae</taxon>
        <taxon>Araneomorphae</taxon>
        <taxon>Entelegynae</taxon>
        <taxon>Araneoidea</taxon>
        <taxon>Nephilidae</taxon>
        <taxon>Trichonephila</taxon>
    </lineage>
</organism>
<proteinExistence type="predicted"/>
<comment type="caution">
    <text evidence="1">The sequence shown here is derived from an EMBL/GenBank/DDBJ whole genome shotgun (WGS) entry which is preliminary data.</text>
</comment>
<protein>
    <submittedName>
        <fullName evidence="1">Uncharacterized protein</fullName>
    </submittedName>
</protein>
<reference evidence="1" key="1">
    <citation type="submission" date="2020-08" db="EMBL/GenBank/DDBJ databases">
        <title>Multicomponent nature underlies the extraordinary mechanical properties of spider dragline silk.</title>
        <authorList>
            <person name="Kono N."/>
            <person name="Nakamura H."/>
            <person name="Mori M."/>
            <person name="Yoshida Y."/>
            <person name="Ohtoshi R."/>
            <person name="Malay A.D."/>
            <person name="Moran D.A.P."/>
            <person name="Tomita M."/>
            <person name="Numata K."/>
            <person name="Arakawa K."/>
        </authorList>
    </citation>
    <scope>NUCLEOTIDE SEQUENCE</scope>
</reference>
<evidence type="ECO:0000313" key="1">
    <source>
        <dbReference type="EMBL" id="GFY33201.1"/>
    </source>
</evidence>
<accession>A0A8X6WFF5</accession>